<name>A0A495X141_9PSEU</name>
<keyword evidence="3" id="KW-1185">Reference proteome</keyword>
<comment type="caution">
    <text evidence="2">The sequence shown here is derived from an EMBL/GenBank/DDBJ whole genome shotgun (WGS) entry which is preliminary data.</text>
</comment>
<proteinExistence type="predicted"/>
<dbReference type="InterPro" id="IPR036170">
    <property type="entry name" value="YezG-like_sf"/>
</dbReference>
<feature type="region of interest" description="Disordered" evidence="1">
    <location>
        <begin position="1"/>
        <end position="31"/>
    </location>
</feature>
<reference evidence="2 3" key="1">
    <citation type="submission" date="2018-10" db="EMBL/GenBank/DDBJ databases">
        <title>Sequencing the genomes of 1000 actinobacteria strains.</title>
        <authorList>
            <person name="Klenk H.-P."/>
        </authorList>
    </citation>
    <scope>NUCLEOTIDE SEQUENCE [LARGE SCALE GENOMIC DNA]</scope>
    <source>
        <strain evidence="2 3">DSM 43911</strain>
    </source>
</reference>
<dbReference type="Proteomes" id="UP000272729">
    <property type="component" value="Unassembled WGS sequence"/>
</dbReference>
<sequence length="459" mass="50723">MEACRARGKGGVLRARPVPDPLPWRDGQREGSGVEARDAIELAKRYIRERGLDYPVDELVADRFEVGWSVYAPVEVDESDPMAFLDMPVGRAVFLVGDSGRVKESSSSVPPRQAEDDFIAEERAADGMLDIEWAAMQLKEEGAIQSFTIVDTPHPDEVLAAEASEMLEPIVQQLALLGPPGWARFEAVFTLTVSAEIARLRFWVDGRSREATGVPEPILELVRRQRDLAARMSAGPWWRLLLNVTNVGQMAVNYDYGDTRFPDEDLLAPEHYRNDLAAYPRTDVPEWLEDHLGLAPESLSHGNDRIAVDEVEWVRHHSTHTTEKRLFGRKHRTAWHFSAGGPGTTLTLELTTEGKDAPPPQAWTRLVDLSRRHVEPRLVDEFADRVRRGETVEVGGLEVHQGGVAAPGGSLRWPAIGGARIADGQVRVLQVGTSEPAFSVPLSNPNAVLIPALFTAITS</sequence>
<evidence type="ECO:0000313" key="2">
    <source>
        <dbReference type="EMBL" id="RKT66934.1"/>
    </source>
</evidence>
<evidence type="ECO:0000256" key="1">
    <source>
        <dbReference type="SAM" id="MobiDB-lite"/>
    </source>
</evidence>
<evidence type="ECO:0000313" key="3">
    <source>
        <dbReference type="Proteomes" id="UP000272729"/>
    </source>
</evidence>
<accession>A0A495X141</accession>
<protein>
    <submittedName>
        <fullName evidence="2">Uncharacterized protein</fullName>
    </submittedName>
</protein>
<dbReference type="EMBL" id="RBXR01000001">
    <property type="protein sequence ID" value="RKT66934.1"/>
    <property type="molecule type" value="Genomic_DNA"/>
</dbReference>
<organism evidence="2 3">
    <name type="scientific">Saccharothrix variisporea</name>
    <dbReference type="NCBI Taxonomy" id="543527"/>
    <lineage>
        <taxon>Bacteria</taxon>
        <taxon>Bacillati</taxon>
        <taxon>Actinomycetota</taxon>
        <taxon>Actinomycetes</taxon>
        <taxon>Pseudonocardiales</taxon>
        <taxon>Pseudonocardiaceae</taxon>
        <taxon>Saccharothrix</taxon>
    </lineage>
</organism>
<gene>
    <name evidence="2" type="ORF">DFJ66_0100</name>
</gene>
<dbReference type="AlphaFoldDB" id="A0A495X141"/>
<dbReference type="SUPFAM" id="SSF160424">
    <property type="entry name" value="BH3703-like"/>
    <property type="match status" value="1"/>
</dbReference>